<comment type="catalytic activity">
    <reaction evidence="3">
        <text>alpha-L-fucose = beta-L-fucose</text>
        <dbReference type="Rhea" id="RHEA:25580"/>
        <dbReference type="ChEBI" id="CHEBI:42548"/>
        <dbReference type="ChEBI" id="CHEBI:42589"/>
        <dbReference type="EC" id="5.1.3.29"/>
    </reaction>
</comment>
<evidence type="ECO:0000313" key="4">
    <source>
        <dbReference type="EMBL" id="TFV09217.1"/>
    </source>
</evidence>
<accession>A0A4Y9JXK0</accession>
<dbReference type="Proteomes" id="UP000297396">
    <property type="component" value="Unassembled WGS sequence"/>
</dbReference>
<evidence type="ECO:0000256" key="3">
    <source>
        <dbReference type="ARBA" id="ARBA00036324"/>
    </source>
</evidence>
<dbReference type="OrthoDB" id="7947972at2"/>
<evidence type="ECO:0000313" key="5">
    <source>
        <dbReference type="Proteomes" id="UP000297396"/>
    </source>
</evidence>
<dbReference type="GO" id="GO:0006004">
    <property type="term" value="P:fucose metabolic process"/>
    <property type="evidence" value="ECO:0007669"/>
    <property type="project" value="TreeGrafter"/>
</dbReference>
<dbReference type="EC" id="5.1.3.29" evidence="4"/>
<organism evidence="4 5">
    <name type="scientific">Muribacter muris</name>
    <dbReference type="NCBI Taxonomy" id="67855"/>
    <lineage>
        <taxon>Bacteria</taxon>
        <taxon>Pseudomonadati</taxon>
        <taxon>Pseudomonadota</taxon>
        <taxon>Gammaproteobacteria</taxon>
        <taxon>Pasteurellales</taxon>
        <taxon>Pasteurellaceae</taxon>
        <taxon>Muribacter</taxon>
    </lineage>
</organism>
<comment type="catalytic activity">
    <reaction evidence="1">
        <text>beta-D-ribopyranose = beta-D-ribofuranose</text>
        <dbReference type="Rhea" id="RHEA:25432"/>
        <dbReference type="ChEBI" id="CHEBI:27476"/>
        <dbReference type="ChEBI" id="CHEBI:47002"/>
        <dbReference type="EC" id="5.4.99.62"/>
    </reaction>
</comment>
<sequence>MLKGIHPALSPPLLKVLAEMGHGDEIVLADAHFPAHQRHSNVIRADGLPIDLLLEAICPLFEFDQYVPYPLAMMAAVAGDHLDPAVERRYDEAIKKANGVSVAIERMERFAFYRRAEAAYAIVVSGETAKYGNIILKKGVIPCEIKGTKNE</sequence>
<dbReference type="InterPro" id="IPR023750">
    <property type="entry name" value="RbsD-like_sf"/>
</dbReference>
<keyword evidence="2 4" id="KW-0413">Isomerase</keyword>
<dbReference type="GO" id="GO:0036373">
    <property type="term" value="F:L-fucose mutarotase activity"/>
    <property type="evidence" value="ECO:0007669"/>
    <property type="project" value="UniProtKB-EC"/>
</dbReference>
<dbReference type="GO" id="GO:0042806">
    <property type="term" value="F:fucose binding"/>
    <property type="evidence" value="ECO:0007669"/>
    <property type="project" value="TreeGrafter"/>
</dbReference>
<dbReference type="PANTHER" id="PTHR31690">
    <property type="entry name" value="FUCOSE MUTAROTASE"/>
    <property type="match status" value="1"/>
</dbReference>
<dbReference type="GO" id="GO:0062193">
    <property type="term" value="F:D-ribose pyranase activity"/>
    <property type="evidence" value="ECO:0007669"/>
    <property type="project" value="UniProtKB-EC"/>
</dbReference>
<protein>
    <submittedName>
        <fullName evidence="4">L-fucose mutarotase</fullName>
        <ecNumber evidence="4">5.1.3.29</ecNumber>
    </submittedName>
</protein>
<dbReference type="PANTHER" id="PTHR31690:SF4">
    <property type="entry name" value="FUCOSE MUTAROTASE"/>
    <property type="match status" value="1"/>
</dbReference>
<dbReference type="InterPro" id="IPR007721">
    <property type="entry name" value="RbsD_FucU"/>
</dbReference>
<evidence type="ECO:0000256" key="2">
    <source>
        <dbReference type="ARBA" id="ARBA00023235"/>
    </source>
</evidence>
<comment type="caution">
    <text evidence="4">The sequence shown here is derived from an EMBL/GenBank/DDBJ whole genome shotgun (WGS) entry which is preliminary data.</text>
</comment>
<dbReference type="NCBIfam" id="NF011949">
    <property type="entry name" value="PRK15420.1"/>
    <property type="match status" value="1"/>
</dbReference>
<gene>
    <name evidence="4" type="primary">fucU</name>
    <name evidence="4" type="ORF">E4T80_08440</name>
</gene>
<name>A0A4Y9JXK0_9PAST</name>
<dbReference type="InterPro" id="IPR050443">
    <property type="entry name" value="RbsD/FucU_mutarotase"/>
</dbReference>
<proteinExistence type="predicted"/>
<dbReference type="EMBL" id="SPPA01000018">
    <property type="protein sequence ID" value="TFV09217.1"/>
    <property type="molecule type" value="Genomic_DNA"/>
</dbReference>
<dbReference type="RefSeq" id="WP_135057318.1">
    <property type="nucleotide sequence ID" value="NZ_JADGLC010000018.1"/>
</dbReference>
<dbReference type="AlphaFoldDB" id="A0A4Y9JXK0"/>
<dbReference type="Gene3D" id="3.40.1650.10">
    <property type="entry name" value="RbsD-like domain"/>
    <property type="match status" value="1"/>
</dbReference>
<evidence type="ECO:0000256" key="1">
    <source>
        <dbReference type="ARBA" id="ARBA00000223"/>
    </source>
</evidence>
<dbReference type="Pfam" id="PF05025">
    <property type="entry name" value="RbsD_FucU"/>
    <property type="match status" value="1"/>
</dbReference>
<reference evidence="4 5" key="1">
    <citation type="submission" date="2019-03" db="EMBL/GenBank/DDBJ databases">
        <title>Diversity of the mouse oral microbiome.</title>
        <authorList>
            <person name="Joseph S."/>
            <person name="Aduse-Opoku J."/>
            <person name="Curtis M."/>
            <person name="Wade W."/>
            <person name="Hashim A."/>
        </authorList>
    </citation>
    <scope>NUCLEOTIDE SEQUENCE [LARGE SCALE GENOMIC DNA]</scope>
    <source>
        <strain evidence="4 5">WT12</strain>
    </source>
</reference>
<dbReference type="SUPFAM" id="SSF102546">
    <property type="entry name" value="RbsD-like"/>
    <property type="match status" value="1"/>
</dbReference>